<proteinExistence type="predicted"/>
<dbReference type="HOGENOM" id="CLU_3168568_0_0_6"/>
<keyword evidence="3" id="KW-1185">Reference proteome</keyword>
<organism evidence="2 3">
    <name type="scientific">Glaciecola nitratireducens (strain JCM 12485 / KCTC 12276 / FR1064)</name>
    <dbReference type="NCBI Taxonomy" id="1085623"/>
    <lineage>
        <taxon>Bacteria</taxon>
        <taxon>Pseudomonadati</taxon>
        <taxon>Pseudomonadota</taxon>
        <taxon>Gammaproteobacteria</taxon>
        <taxon>Alteromonadales</taxon>
        <taxon>Alteromonadaceae</taxon>
        <taxon>Brumicola</taxon>
    </lineage>
</organism>
<keyword evidence="1" id="KW-0812">Transmembrane</keyword>
<dbReference type="Proteomes" id="UP000009282">
    <property type="component" value="Chromosome"/>
</dbReference>
<evidence type="ECO:0000313" key="2">
    <source>
        <dbReference type="EMBL" id="AEP28444.1"/>
    </source>
</evidence>
<accession>G4QFA0</accession>
<gene>
    <name evidence="2" type="ordered locus">GNIT_0290</name>
</gene>
<keyword evidence="1" id="KW-0472">Membrane</keyword>
<reference evidence="2 3" key="1">
    <citation type="journal article" date="2011" name="J. Bacteriol.">
        <title>Complete genome sequence of seawater bacterium Glaciecola nitratireducens FR1064T.</title>
        <authorList>
            <person name="Bian F."/>
            <person name="Qin Q.L."/>
            <person name="Xie B.B."/>
            <person name="Shu Y.L."/>
            <person name="Zhang X.Y."/>
            <person name="Yu Y."/>
            <person name="Chen B."/>
            <person name="Chen X.L."/>
            <person name="Zhou B.C."/>
            <person name="Zhang Y.Z."/>
        </authorList>
    </citation>
    <scope>NUCLEOTIDE SEQUENCE [LARGE SCALE GENOMIC DNA]</scope>
    <source>
        <strain evidence="3">JCM 12485 / KCTC 12276 / FR1064</strain>
    </source>
</reference>
<dbReference type="KEGG" id="gni:GNIT_0290"/>
<sequence>MTKLQIHTLFKTLFFIEIIFGMRFALGIGIGREVCKKAQCWVDRFNL</sequence>
<evidence type="ECO:0000256" key="1">
    <source>
        <dbReference type="SAM" id="Phobius"/>
    </source>
</evidence>
<feature type="transmembrane region" description="Helical" evidence="1">
    <location>
        <begin position="12"/>
        <end position="30"/>
    </location>
</feature>
<name>G4QFA0_GLANF</name>
<dbReference type="AlphaFoldDB" id="G4QFA0"/>
<protein>
    <submittedName>
        <fullName evidence="2">Uncharacterized protein</fullName>
    </submittedName>
</protein>
<keyword evidence="1" id="KW-1133">Transmembrane helix</keyword>
<evidence type="ECO:0000313" key="3">
    <source>
        <dbReference type="Proteomes" id="UP000009282"/>
    </source>
</evidence>
<dbReference type="EMBL" id="CP003060">
    <property type="protein sequence ID" value="AEP28444.1"/>
    <property type="molecule type" value="Genomic_DNA"/>
</dbReference>